<dbReference type="Proteomes" id="UP000449906">
    <property type="component" value="Unassembled WGS sequence"/>
</dbReference>
<dbReference type="Gene3D" id="3.30.70.1880">
    <property type="entry name" value="Protein of unknown function DUF881"/>
    <property type="match status" value="1"/>
</dbReference>
<keyword evidence="2" id="KW-0175">Coiled coil</keyword>
<reference evidence="4 5" key="1">
    <citation type="submission" date="2019-09" db="EMBL/GenBank/DDBJ databases">
        <title>Pimelobacter sp. isolated from Paulinella.</title>
        <authorList>
            <person name="Jeong S.E."/>
        </authorList>
    </citation>
    <scope>NUCLEOTIDE SEQUENCE [LARGE SCALE GENOMIC DNA]</scope>
    <source>
        <strain evidence="4 5">Pch-N</strain>
    </source>
</reference>
<dbReference type="AlphaFoldDB" id="A0A7J5DZQ3"/>
<comment type="caution">
    <text evidence="4">The sequence shown here is derived from an EMBL/GenBank/DDBJ whole genome shotgun (WGS) entry which is preliminary data.</text>
</comment>
<evidence type="ECO:0000256" key="1">
    <source>
        <dbReference type="ARBA" id="ARBA00009108"/>
    </source>
</evidence>
<dbReference type="PANTHER" id="PTHR37313">
    <property type="entry name" value="UPF0749 PROTEIN RV1825"/>
    <property type="match status" value="1"/>
</dbReference>
<feature type="coiled-coil region" evidence="2">
    <location>
        <begin position="99"/>
        <end position="126"/>
    </location>
</feature>
<keyword evidence="3" id="KW-0812">Transmembrane</keyword>
<gene>
    <name evidence="4" type="ORF">F9L07_06410</name>
</gene>
<dbReference type="RefSeq" id="WP_151578985.1">
    <property type="nucleotide sequence ID" value="NZ_CP182503.1"/>
</dbReference>
<keyword evidence="3" id="KW-0472">Membrane</keyword>
<dbReference type="InterPro" id="IPR010273">
    <property type="entry name" value="DUF881"/>
</dbReference>
<accession>A0A7J5DZQ3</accession>
<evidence type="ECO:0000256" key="2">
    <source>
        <dbReference type="SAM" id="Coils"/>
    </source>
</evidence>
<dbReference type="PANTHER" id="PTHR37313:SF1">
    <property type="entry name" value="UPF0749 PROTEIN RV1823"/>
    <property type="match status" value="1"/>
</dbReference>
<evidence type="ECO:0000256" key="3">
    <source>
        <dbReference type="SAM" id="Phobius"/>
    </source>
</evidence>
<keyword evidence="3" id="KW-1133">Transmembrane helix</keyword>
<evidence type="ECO:0000313" key="4">
    <source>
        <dbReference type="EMBL" id="KAB2811512.1"/>
    </source>
</evidence>
<name>A0A7J5DZQ3_NOCSI</name>
<proteinExistence type="inferred from homology"/>
<protein>
    <submittedName>
        <fullName evidence="4">DUF881 domain-containing protein</fullName>
    </submittedName>
</protein>
<evidence type="ECO:0000313" key="5">
    <source>
        <dbReference type="Proteomes" id="UP000449906"/>
    </source>
</evidence>
<dbReference type="GO" id="GO:0005886">
    <property type="term" value="C:plasma membrane"/>
    <property type="evidence" value="ECO:0007669"/>
    <property type="project" value="TreeGrafter"/>
</dbReference>
<organism evidence="4 5">
    <name type="scientific">Nocardioides simplex</name>
    <name type="common">Arthrobacter simplex</name>
    <dbReference type="NCBI Taxonomy" id="2045"/>
    <lineage>
        <taxon>Bacteria</taxon>
        <taxon>Bacillati</taxon>
        <taxon>Actinomycetota</taxon>
        <taxon>Actinomycetes</taxon>
        <taxon>Propionibacteriales</taxon>
        <taxon>Nocardioidaceae</taxon>
        <taxon>Pimelobacter</taxon>
    </lineage>
</organism>
<feature type="transmembrane region" description="Helical" evidence="3">
    <location>
        <begin position="47"/>
        <end position="65"/>
    </location>
</feature>
<comment type="similarity">
    <text evidence="1">Belongs to the UPF0749 family.</text>
</comment>
<dbReference type="Pfam" id="PF05949">
    <property type="entry name" value="DUF881"/>
    <property type="match status" value="1"/>
</dbReference>
<sequence length="284" mass="30527">MTEPSLDRARTPLLTLITQEALDRDYQVAASRRGDGERPERRRSYRGGVIAVIGVFAMLVTVAAVQTSQNADVDDASRASLIDRVEARQAVLRDNQDRIAQLRDANAQGQEALSSLNRRYADARARVAALGALTGFAPVTGSGVRIVVDNPDYAGPNEVVRDSDLALLVNGLWEAGAEAISINGQRLSGASAIRNSGEPIEVNSVGIAPPYTVIAIGDRRTLGADFVESRSGLRFLNLADQYGFTHEIDNVDDVRLGAAPSSFQRLRSATYLQRNPKTKGGEAP</sequence>
<dbReference type="EMBL" id="WBVM01000001">
    <property type="protein sequence ID" value="KAB2811512.1"/>
    <property type="molecule type" value="Genomic_DNA"/>
</dbReference>